<evidence type="ECO:0000313" key="3">
    <source>
        <dbReference type="Proteomes" id="UP000450012"/>
    </source>
</evidence>
<sequence>MKDLQELLILLGIAPFMLVVTWLMDRHFKIPDDSNAYTLSDDQRHAIKFLVKKQATAAEREKIFNEKFRELIQQQAP</sequence>
<protein>
    <submittedName>
        <fullName evidence="2">Uncharacterized protein</fullName>
    </submittedName>
</protein>
<comment type="caution">
    <text evidence="2">The sequence shown here is derived from an EMBL/GenBank/DDBJ whole genome shotgun (WGS) entry which is preliminary data.</text>
</comment>
<name>A0A7X4GTV1_9BURK</name>
<keyword evidence="1" id="KW-0472">Membrane</keyword>
<gene>
    <name evidence="2" type="ORF">GTP45_21950</name>
</gene>
<dbReference type="EMBL" id="WWCK01000006">
    <property type="protein sequence ID" value="MYM69483.1"/>
    <property type="molecule type" value="Genomic_DNA"/>
</dbReference>
<dbReference type="Proteomes" id="UP000450012">
    <property type="component" value="Unassembled WGS sequence"/>
</dbReference>
<evidence type="ECO:0000313" key="2">
    <source>
        <dbReference type="EMBL" id="MYM69483.1"/>
    </source>
</evidence>
<accession>A0A7X4GTV1</accession>
<evidence type="ECO:0000256" key="1">
    <source>
        <dbReference type="SAM" id="Phobius"/>
    </source>
</evidence>
<dbReference type="AlphaFoldDB" id="A0A7X4GTV1"/>
<reference evidence="2 3" key="1">
    <citation type="submission" date="2019-12" db="EMBL/GenBank/DDBJ databases">
        <title>Novel species isolated from a subtropical stream in China.</title>
        <authorList>
            <person name="Lu H."/>
        </authorList>
    </citation>
    <scope>NUCLEOTIDE SEQUENCE [LARGE SCALE GENOMIC DNA]</scope>
    <source>
        <strain evidence="2 3">FT55W</strain>
    </source>
</reference>
<organism evidence="2 3">
    <name type="scientific">Duganella rivi</name>
    <dbReference type="NCBI Taxonomy" id="2666083"/>
    <lineage>
        <taxon>Bacteria</taxon>
        <taxon>Pseudomonadati</taxon>
        <taxon>Pseudomonadota</taxon>
        <taxon>Betaproteobacteria</taxon>
        <taxon>Burkholderiales</taxon>
        <taxon>Oxalobacteraceae</taxon>
        <taxon>Telluria group</taxon>
        <taxon>Duganella</taxon>
    </lineage>
</organism>
<keyword evidence="1" id="KW-1133">Transmembrane helix</keyword>
<feature type="transmembrane region" description="Helical" evidence="1">
    <location>
        <begin position="7"/>
        <end position="24"/>
    </location>
</feature>
<dbReference type="RefSeq" id="WP_161015964.1">
    <property type="nucleotide sequence ID" value="NZ_WWCK01000006.1"/>
</dbReference>
<keyword evidence="1" id="KW-0812">Transmembrane</keyword>
<proteinExistence type="predicted"/>
<keyword evidence="3" id="KW-1185">Reference proteome</keyword>